<proteinExistence type="predicted"/>
<organism evidence="2 4">
    <name type="scientific">Trichinella pseudospiralis</name>
    <name type="common">Parasitic roundworm</name>
    <dbReference type="NCBI Taxonomy" id="6337"/>
    <lineage>
        <taxon>Eukaryota</taxon>
        <taxon>Metazoa</taxon>
        <taxon>Ecdysozoa</taxon>
        <taxon>Nematoda</taxon>
        <taxon>Enoplea</taxon>
        <taxon>Dorylaimia</taxon>
        <taxon>Trichinellida</taxon>
        <taxon>Trichinellidae</taxon>
        <taxon>Trichinella</taxon>
    </lineage>
</organism>
<dbReference type="EMBL" id="JYDT01000150">
    <property type="protein sequence ID" value="KRY83114.1"/>
    <property type="molecule type" value="Genomic_DNA"/>
</dbReference>
<sequence length="49" mass="5438">MSNTNNDRGRKNPTDDALWDIIKTCLVDKFRTAAVRASILLRLFGADGS</sequence>
<accession>A0A0V1FAF0</accession>
<dbReference type="EMBL" id="JYDU01000052">
    <property type="protein sequence ID" value="KRX95766.1"/>
    <property type="molecule type" value="Genomic_DNA"/>
</dbReference>
<name>A0A0V1FAF0_TRIPS</name>
<protein>
    <submittedName>
        <fullName evidence="2">Uncharacterized protein</fullName>
    </submittedName>
</protein>
<evidence type="ECO:0000313" key="1">
    <source>
        <dbReference type="EMBL" id="KRX95766.1"/>
    </source>
</evidence>
<reference evidence="3 4" key="1">
    <citation type="submission" date="2015-01" db="EMBL/GenBank/DDBJ databases">
        <title>Evolution of Trichinella species and genotypes.</title>
        <authorList>
            <person name="Korhonen P.K."/>
            <person name="Edoardo P."/>
            <person name="Giuseppe L.R."/>
            <person name="Gasser R.B."/>
        </authorList>
    </citation>
    <scope>NUCLEOTIDE SEQUENCE [LARGE SCALE GENOMIC DNA]</scope>
    <source>
        <strain evidence="1">ISS141</strain>
        <strain evidence="2">ISS470</strain>
    </source>
</reference>
<dbReference type="OrthoDB" id="10271219at2759"/>
<dbReference type="AlphaFoldDB" id="A0A0V1FAF0"/>
<evidence type="ECO:0000313" key="4">
    <source>
        <dbReference type="Proteomes" id="UP000054995"/>
    </source>
</evidence>
<dbReference type="Proteomes" id="UP000054815">
    <property type="component" value="Unassembled WGS sequence"/>
</dbReference>
<evidence type="ECO:0000313" key="2">
    <source>
        <dbReference type="EMBL" id="KRY83114.1"/>
    </source>
</evidence>
<evidence type="ECO:0000313" key="3">
    <source>
        <dbReference type="Proteomes" id="UP000054815"/>
    </source>
</evidence>
<keyword evidence="4" id="KW-1185">Reference proteome</keyword>
<comment type="caution">
    <text evidence="2">The sequence shown here is derived from an EMBL/GenBank/DDBJ whole genome shotgun (WGS) entry which is preliminary data.</text>
</comment>
<dbReference type="Proteomes" id="UP000054995">
    <property type="component" value="Unassembled WGS sequence"/>
</dbReference>
<gene>
    <name evidence="2" type="ORF">T4D_14256</name>
    <name evidence="1" type="ORF">T4E_10740</name>
</gene>